<comment type="caution">
    <text evidence="2">The sequence shown here is derived from an EMBL/GenBank/DDBJ whole genome shotgun (WGS) entry which is preliminary data.</text>
</comment>
<evidence type="ECO:0000313" key="2">
    <source>
        <dbReference type="EMBL" id="KAG5171202.1"/>
    </source>
</evidence>
<reference evidence="2" key="1">
    <citation type="submission" date="2021-02" db="EMBL/GenBank/DDBJ databases">
        <title>Psilocybe cubensis genome.</title>
        <authorList>
            <person name="Mckernan K.J."/>
            <person name="Crawford S."/>
            <person name="Trippe A."/>
            <person name="Kane L.T."/>
            <person name="Mclaughlin S."/>
        </authorList>
    </citation>
    <scope>NUCLEOTIDE SEQUENCE [LARGE SCALE GENOMIC DNA]</scope>
    <source>
        <strain evidence="2">MGC-MH-2018</strain>
    </source>
</reference>
<evidence type="ECO:0000256" key="1">
    <source>
        <dbReference type="SAM" id="MobiDB-lite"/>
    </source>
</evidence>
<accession>A0A8H7Y1R4</accession>
<name>A0A8H7Y1R4_PSICU</name>
<sequence>MAEGSTNASNEDSGHAYGIMFGPAGMPRPGSRDAFEIFDGRYDEVKSFLKVIDQLYAKYRITSAADKVSLVLDYCAPAVKNYIKVTEEFTANNWEKLKDNLLRAYDAEQQEPIYDMTKIHCAAECQSERPITNLKQWKKYVVKYTTRAGQLLKKGRMGEYNYNGYFWSSIHKDLRRLLQPMLLIEAKDHDRTQPYKVQDVIKVAEQHFKQDQFSNLIPKHSTTYSRESDTDSSTDSDNSDTSESESERHS</sequence>
<feature type="region of interest" description="Disordered" evidence="1">
    <location>
        <begin position="214"/>
        <end position="250"/>
    </location>
</feature>
<dbReference type="AlphaFoldDB" id="A0A8H7Y1R4"/>
<organism evidence="2">
    <name type="scientific">Psilocybe cubensis</name>
    <name type="common">Psychedelic mushroom</name>
    <name type="synonym">Stropharia cubensis</name>
    <dbReference type="NCBI Taxonomy" id="181762"/>
    <lineage>
        <taxon>Eukaryota</taxon>
        <taxon>Fungi</taxon>
        <taxon>Dikarya</taxon>
        <taxon>Basidiomycota</taxon>
        <taxon>Agaricomycotina</taxon>
        <taxon>Agaricomycetes</taxon>
        <taxon>Agaricomycetidae</taxon>
        <taxon>Agaricales</taxon>
        <taxon>Agaricineae</taxon>
        <taxon>Strophariaceae</taxon>
        <taxon>Psilocybe</taxon>
    </lineage>
</organism>
<proteinExistence type="predicted"/>
<gene>
    <name evidence="2" type="ORF">JR316_003287</name>
</gene>
<feature type="compositionally biased region" description="Acidic residues" evidence="1">
    <location>
        <begin position="230"/>
        <end position="244"/>
    </location>
</feature>
<protein>
    <submittedName>
        <fullName evidence="2">Uncharacterized protein</fullName>
    </submittedName>
</protein>
<dbReference type="EMBL" id="JAFIQS010000003">
    <property type="protein sequence ID" value="KAG5171202.1"/>
    <property type="molecule type" value="Genomic_DNA"/>
</dbReference>